<evidence type="ECO:0000313" key="12">
    <source>
        <dbReference type="Proteomes" id="UP000274429"/>
    </source>
</evidence>
<dbReference type="OrthoDB" id="10031169at2759"/>
<dbReference type="GO" id="GO:0016020">
    <property type="term" value="C:membrane"/>
    <property type="evidence" value="ECO:0007669"/>
    <property type="project" value="TreeGrafter"/>
</dbReference>
<dbReference type="InterPro" id="IPR042097">
    <property type="entry name" value="Aminopeptidase_N-like_N_sf"/>
</dbReference>
<proteinExistence type="inferred from homology"/>
<evidence type="ECO:0000256" key="6">
    <source>
        <dbReference type="ARBA" id="ARBA00022833"/>
    </source>
</evidence>
<dbReference type="STRING" id="6205.A0A0R3WUW5"/>
<evidence type="ECO:0000256" key="5">
    <source>
        <dbReference type="ARBA" id="ARBA00022801"/>
    </source>
</evidence>
<feature type="active site" description="Proton acceptor" evidence="8">
    <location>
        <position position="165"/>
    </location>
</feature>
<dbReference type="Gene3D" id="2.60.40.1730">
    <property type="entry name" value="tricorn interacting facor f3 domain"/>
    <property type="match status" value="1"/>
</dbReference>
<reference evidence="11 12" key="2">
    <citation type="submission" date="2018-11" db="EMBL/GenBank/DDBJ databases">
        <authorList>
            <consortium name="Pathogen Informatics"/>
        </authorList>
    </citation>
    <scope>NUCLEOTIDE SEQUENCE [LARGE SCALE GENOMIC DNA]</scope>
</reference>
<dbReference type="SUPFAM" id="SSF63737">
    <property type="entry name" value="Leukotriene A4 hydrolase N-terminal domain"/>
    <property type="match status" value="1"/>
</dbReference>
<dbReference type="EMBL" id="UYWX01004712">
    <property type="protein sequence ID" value="VDM25146.1"/>
    <property type="molecule type" value="Genomic_DNA"/>
</dbReference>
<evidence type="ECO:0000256" key="3">
    <source>
        <dbReference type="ARBA" id="ARBA00022670"/>
    </source>
</evidence>
<feature type="binding site" evidence="9">
    <location>
        <position position="187"/>
    </location>
    <ligand>
        <name>Zn(2+)</name>
        <dbReference type="ChEBI" id="CHEBI:29105"/>
        <note>catalytic</note>
    </ligand>
</feature>
<dbReference type="PRINTS" id="PR00756">
    <property type="entry name" value="ALADIPTASE"/>
</dbReference>
<keyword evidence="5" id="KW-0378">Hydrolase</keyword>
<dbReference type="GO" id="GO:0008270">
    <property type="term" value="F:zinc ion binding"/>
    <property type="evidence" value="ECO:0007669"/>
    <property type="project" value="InterPro"/>
</dbReference>
<name>A0A0R3WUW5_HYDTA</name>
<dbReference type="GO" id="GO:0006508">
    <property type="term" value="P:proteolysis"/>
    <property type="evidence" value="ECO:0007669"/>
    <property type="project" value="UniProtKB-KW"/>
</dbReference>
<evidence type="ECO:0000313" key="13">
    <source>
        <dbReference type="WBParaSite" id="TTAC_0000455501-mRNA-1"/>
    </source>
</evidence>
<evidence type="ECO:0000256" key="4">
    <source>
        <dbReference type="ARBA" id="ARBA00022723"/>
    </source>
</evidence>
<comment type="similarity">
    <text evidence="1">Belongs to the peptidase M1 family.</text>
</comment>
<organism evidence="13">
    <name type="scientific">Hydatigena taeniaeformis</name>
    <name type="common">Feline tapeworm</name>
    <name type="synonym">Taenia taeniaeformis</name>
    <dbReference type="NCBI Taxonomy" id="6205"/>
    <lineage>
        <taxon>Eukaryota</taxon>
        <taxon>Metazoa</taxon>
        <taxon>Spiralia</taxon>
        <taxon>Lophotrochozoa</taxon>
        <taxon>Platyhelminthes</taxon>
        <taxon>Cestoda</taxon>
        <taxon>Eucestoda</taxon>
        <taxon>Cyclophyllidea</taxon>
        <taxon>Taeniidae</taxon>
        <taxon>Hydatigera</taxon>
    </lineage>
</organism>
<dbReference type="GO" id="GO:0005737">
    <property type="term" value="C:cytoplasm"/>
    <property type="evidence" value="ECO:0007669"/>
    <property type="project" value="TreeGrafter"/>
</dbReference>
<keyword evidence="12" id="KW-1185">Reference proteome</keyword>
<dbReference type="InterPro" id="IPR014782">
    <property type="entry name" value="Peptidase_M1_dom"/>
</dbReference>
<keyword evidence="6 9" id="KW-0862">Zinc</keyword>
<dbReference type="GO" id="GO:0005615">
    <property type="term" value="C:extracellular space"/>
    <property type="evidence" value="ECO:0007669"/>
    <property type="project" value="TreeGrafter"/>
</dbReference>
<dbReference type="PANTHER" id="PTHR11533:SF174">
    <property type="entry name" value="PUROMYCIN-SENSITIVE AMINOPEPTIDASE-RELATED"/>
    <property type="match status" value="1"/>
</dbReference>
<sequence>MTLEPEISREIVATPEGWSKPASGHNYVRVTFDRTPVMSTYLVAMVVGDFEYISSKSPCGGTTWTEESAKAQGGQLEIRVYTPLGKRKYGEYALGVAEKALPFYAELFGCPYPLPKLDLIALPDFACGAMENWGLVTYRETSLLLDPKNSSLSSKKLVALTVAHEVSHMWFGNLVTMSWWTDLWLNEGFAMWAESLAVDHCFPEYDIWVSGPTQCGRVRGAIESDCRKCGLRIVGMGMSGGWMDGRIDGWLR</sequence>
<dbReference type="GO" id="GO:0043171">
    <property type="term" value="P:peptide catabolic process"/>
    <property type="evidence" value="ECO:0007669"/>
    <property type="project" value="TreeGrafter"/>
</dbReference>
<dbReference type="WBParaSite" id="TTAC_0000455501-mRNA-1">
    <property type="protein sequence ID" value="TTAC_0000455501-mRNA-1"/>
    <property type="gene ID" value="TTAC_0000455501"/>
</dbReference>
<dbReference type="GO" id="GO:0070006">
    <property type="term" value="F:metalloaminopeptidase activity"/>
    <property type="evidence" value="ECO:0007669"/>
    <property type="project" value="TreeGrafter"/>
</dbReference>
<dbReference type="InterPro" id="IPR034016">
    <property type="entry name" value="M1_APN-typ"/>
</dbReference>
<evidence type="ECO:0000256" key="8">
    <source>
        <dbReference type="PIRSR" id="PIRSR634016-1"/>
    </source>
</evidence>
<dbReference type="InterPro" id="IPR050344">
    <property type="entry name" value="Peptidase_M1_aminopeptidases"/>
</dbReference>
<dbReference type="InterPro" id="IPR001930">
    <property type="entry name" value="Peptidase_M1"/>
</dbReference>
<keyword evidence="4 9" id="KW-0479">Metal-binding</keyword>
<dbReference type="SUPFAM" id="SSF55486">
    <property type="entry name" value="Metalloproteases ('zincins'), catalytic domain"/>
    <property type="match status" value="1"/>
</dbReference>
<keyword evidence="3" id="KW-0645">Protease</keyword>
<comment type="cofactor">
    <cofactor evidence="9">
        <name>Zn(2+)</name>
        <dbReference type="ChEBI" id="CHEBI:29105"/>
    </cofactor>
    <text evidence="9">Binds 1 zinc ion per subunit.</text>
</comment>
<dbReference type="CDD" id="cd09601">
    <property type="entry name" value="M1_APN-Q_like"/>
    <property type="match status" value="1"/>
</dbReference>
<dbReference type="Proteomes" id="UP000274429">
    <property type="component" value="Unassembled WGS sequence"/>
</dbReference>
<accession>A0A0R3WUW5</accession>
<feature type="binding site" evidence="9">
    <location>
        <position position="164"/>
    </location>
    <ligand>
        <name>Zn(2+)</name>
        <dbReference type="ChEBI" id="CHEBI:29105"/>
        <note>catalytic</note>
    </ligand>
</feature>
<dbReference type="PANTHER" id="PTHR11533">
    <property type="entry name" value="PROTEASE M1 ZINC METALLOPROTEASE"/>
    <property type="match status" value="1"/>
</dbReference>
<feature type="binding site" evidence="9">
    <location>
        <position position="168"/>
    </location>
    <ligand>
        <name>Zn(2+)</name>
        <dbReference type="ChEBI" id="CHEBI:29105"/>
        <note>catalytic</note>
    </ligand>
</feature>
<feature type="domain" description="Peptidase M1 membrane alanine aminopeptidase" evidence="10">
    <location>
        <begin position="92"/>
        <end position="210"/>
    </location>
</feature>
<dbReference type="InterPro" id="IPR027268">
    <property type="entry name" value="Peptidase_M4/M1_CTD_sf"/>
</dbReference>
<evidence type="ECO:0000256" key="7">
    <source>
        <dbReference type="ARBA" id="ARBA00023049"/>
    </source>
</evidence>
<dbReference type="AlphaFoldDB" id="A0A0R3WUW5"/>
<evidence type="ECO:0000313" key="11">
    <source>
        <dbReference type="EMBL" id="VDM25146.1"/>
    </source>
</evidence>
<dbReference type="Gene3D" id="1.10.390.10">
    <property type="entry name" value="Neutral Protease Domain 2"/>
    <property type="match status" value="1"/>
</dbReference>
<protein>
    <submittedName>
        <fullName evidence="13">Peptidase_M1 domain-containing protein</fullName>
    </submittedName>
</protein>
<evidence type="ECO:0000256" key="9">
    <source>
        <dbReference type="PIRSR" id="PIRSR634016-3"/>
    </source>
</evidence>
<gene>
    <name evidence="11" type="ORF">TTAC_LOCUS4541</name>
</gene>
<keyword evidence="2" id="KW-0031">Aminopeptidase</keyword>
<dbReference type="GO" id="GO:0042277">
    <property type="term" value="F:peptide binding"/>
    <property type="evidence" value="ECO:0007669"/>
    <property type="project" value="TreeGrafter"/>
</dbReference>
<dbReference type="Pfam" id="PF01433">
    <property type="entry name" value="Peptidase_M1"/>
    <property type="match status" value="1"/>
</dbReference>
<evidence type="ECO:0000259" key="10">
    <source>
        <dbReference type="Pfam" id="PF01433"/>
    </source>
</evidence>
<evidence type="ECO:0000256" key="1">
    <source>
        <dbReference type="ARBA" id="ARBA00010136"/>
    </source>
</evidence>
<reference evidence="13" key="1">
    <citation type="submission" date="2017-02" db="UniProtKB">
        <authorList>
            <consortium name="WormBaseParasite"/>
        </authorList>
    </citation>
    <scope>IDENTIFICATION</scope>
</reference>
<evidence type="ECO:0000256" key="2">
    <source>
        <dbReference type="ARBA" id="ARBA00022438"/>
    </source>
</evidence>
<keyword evidence="7" id="KW-0482">Metalloprotease</keyword>